<sequence length="396" mass="46210">MSVTSHTSSRNSQYQQLKNNILKISSAKNKPFANETYSRSNSSEYEYVGRLITRERPILRLHDQQQLHQRERNCPNNTSILKLLLDYNNLLAKSYGNNELITTRSVKGIQRFQQTLKQPRLNAYPKFKQEDHNSYNDNGKIDYDQQLGKPISVTRISDGHYREIYRLPTPPPKLKRIIHRLKPSEPKLIEQIYVRRSPQEIIENVIEVPSQHVRVVNKGKFLDGSPAITQSKPIRLHSNRHNHRKMVKNKEFDGELASSLQSINLAPQQLMTNTVFPTNQLHTGYSTNFTQFQQPQMFTGQQQTPTFIQTTIPPHMFNAQQTQPHTQFQQQTQHTCIHHQQQPQIISHLQQQQQQQQQDPPILNLNTLSHQSMSVPQQQQNPVHITQQPQMTFFNM</sequence>
<evidence type="ECO:0000313" key="2">
    <source>
        <dbReference type="EMBL" id="CAF0869751.1"/>
    </source>
</evidence>
<evidence type="ECO:0000256" key="1">
    <source>
        <dbReference type="SAM" id="MobiDB-lite"/>
    </source>
</evidence>
<evidence type="ECO:0000313" key="3">
    <source>
        <dbReference type="EMBL" id="CAF0987198.1"/>
    </source>
</evidence>
<protein>
    <submittedName>
        <fullName evidence="3">Uncharacterized protein</fullName>
    </submittedName>
</protein>
<dbReference type="Proteomes" id="UP000681722">
    <property type="component" value="Unassembled WGS sequence"/>
</dbReference>
<proteinExistence type="predicted"/>
<dbReference type="EMBL" id="CAJOBC010002942">
    <property type="protein sequence ID" value="CAF3759362.1"/>
    <property type="molecule type" value="Genomic_DNA"/>
</dbReference>
<evidence type="ECO:0000313" key="5">
    <source>
        <dbReference type="EMBL" id="CAF3759362.1"/>
    </source>
</evidence>
<dbReference type="EMBL" id="CAJNOK010002659">
    <property type="protein sequence ID" value="CAF0869751.1"/>
    <property type="molecule type" value="Genomic_DNA"/>
</dbReference>
<dbReference type="AlphaFoldDB" id="A0A814FTU9"/>
<keyword evidence="6" id="KW-1185">Reference proteome</keyword>
<evidence type="ECO:0000313" key="6">
    <source>
        <dbReference type="Proteomes" id="UP000663829"/>
    </source>
</evidence>
<name>A0A814FTU9_9BILA</name>
<reference evidence="3" key="1">
    <citation type="submission" date="2021-02" db="EMBL/GenBank/DDBJ databases">
        <authorList>
            <person name="Nowell W R."/>
        </authorList>
    </citation>
    <scope>NUCLEOTIDE SEQUENCE</scope>
</reference>
<gene>
    <name evidence="3" type="ORF">GPM918_LOCUS13063</name>
    <name evidence="2" type="ORF">OVA965_LOCUS8069</name>
    <name evidence="5" type="ORF">SRO942_LOCUS13063</name>
    <name evidence="4" type="ORF">TMI583_LOCUS8065</name>
</gene>
<dbReference type="Proteomes" id="UP000663829">
    <property type="component" value="Unassembled WGS sequence"/>
</dbReference>
<evidence type="ECO:0000313" key="4">
    <source>
        <dbReference type="EMBL" id="CAF3654574.1"/>
    </source>
</evidence>
<dbReference type="Proteomes" id="UP000682733">
    <property type="component" value="Unassembled WGS sequence"/>
</dbReference>
<comment type="caution">
    <text evidence="3">The sequence shown here is derived from an EMBL/GenBank/DDBJ whole genome shotgun (WGS) entry which is preliminary data.</text>
</comment>
<accession>A0A814FTU9</accession>
<dbReference type="Proteomes" id="UP000677228">
    <property type="component" value="Unassembled WGS sequence"/>
</dbReference>
<feature type="region of interest" description="Disordered" evidence="1">
    <location>
        <begin position="340"/>
        <end position="359"/>
    </location>
</feature>
<organism evidence="3 6">
    <name type="scientific">Didymodactylos carnosus</name>
    <dbReference type="NCBI Taxonomy" id="1234261"/>
    <lineage>
        <taxon>Eukaryota</taxon>
        <taxon>Metazoa</taxon>
        <taxon>Spiralia</taxon>
        <taxon>Gnathifera</taxon>
        <taxon>Rotifera</taxon>
        <taxon>Eurotatoria</taxon>
        <taxon>Bdelloidea</taxon>
        <taxon>Philodinida</taxon>
        <taxon>Philodinidae</taxon>
        <taxon>Didymodactylos</taxon>
    </lineage>
</organism>
<dbReference type="EMBL" id="CAJNOQ010002942">
    <property type="protein sequence ID" value="CAF0987198.1"/>
    <property type="molecule type" value="Genomic_DNA"/>
</dbReference>
<dbReference type="EMBL" id="CAJOBA010002660">
    <property type="protein sequence ID" value="CAF3654574.1"/>
    <property type="molecule type" value="Genomic_DNA"/>
</dbReference>